<proteinExistence type="predicted"/>
<dbReference type="OrthoDB" id="7989680at2759"/>
<dbReference type="Proteomes" id="UP000215335">
    <property type="component" value="Unassembled WGS sequence"/>
</dbReference>
<gene>
    <name evidence="1" type="ORF">TSAR_012087</name>
</gene>
<organism evidence="1 2">
    <name type="scientific">Trichomalopsis sarcophagae</name>
    <dbReference type="NCBI Taxonomy" id="543379"/>
    <lineage>
        <taxon>Eukaryota</taxon>
        <taxon>Metazoa</taxon>
        <taxon>Ecdysozoa</taxon>
        <taxon>Arthropoda</taxon>
        <taxon>Hexapoda</taxon>
        <taxon>Insecta</taxon>
        <taxon>Pterygota</taxon>
        <taxon>Neoptera</taxon>
        <taxon>Endopterygota</taxon>
        <taxon>Hymenoptera</taxon>
        <taxon>Apocrita</taxon>
        <taxon>Proctotrupomorpha</taxon>
        <taxon>Chalcidoidea</taxon>
        <taxon>Pteromalidae</taxon>
        <taxon>Pteromalinae</taxon>
        <taxon>Trichomalopsis</taxon>
    </lineage>
</organism>
<evidence type="ECO:0000313" key="2">
    <source>
        <dbReference type="Proteomes" id="UP000215335"/>
    </source>
</evidence>
<accession>A0A232EVY2</accession>
<reference evidence="1 2" key="1">
    <citation type="journal article" date="2017" name="Curr. Biol.">
        <title>The Evolution of Venom by Co-option of Single-Copy Genes.</title>
        <authorList>
            <person name="Martinson E.O."/>
            <person name="Mrinalini"/>
            <person name="Kelkar Y.D."/>
            <person name="Chang C.H."/>
            <person name="Werren J.H."/>
        </authorList>
    </citation>
    <scope>NUCLEOTIDE SEQUENCE [LARGE SCALE GENOMIC DNA]</scope>
    <source>
        <strain evidence="1 2">Alberta</strain>
        <tissue evidence="1">Whole body</tissue>
    </source>
</reference>
<keyword evidence="2" id="KW-1185">Reference proteome</keyword>
<name>A0A232EVY2_9HYME</name>
<protein>
    <recommendedName>
        <fullName evidence="3">Reverse transcriptase domain-containing protein</fullName>
    </recommendedName>
</protein>
<evidence type="ECO:0008006" key="3">
    <source>
        <dbReference type="Google" id="ProtNLM"/>
    </source>
</evidence>
<dbReference type="STRING" id="543379.A0A232EVY2"/>
<sequence length="135" mass="15755">MHGKEEGSQMTLADQKESTVKTFNCEKNPKRGNLFPTKAVVRYLGVNIDDKLNYKQHVEIQLSKAKNAFWKVKTLLYSKHLKSRVKILCYQALIRPIITYGCPIWYNISASLMEKIRVLERKCIRACLNTYRSEQ</sequence>
<evidence type="ECO:0000313" key="1">
    <source>
        <dbReference type="EMBL" id="OXU22510.1"/>
    </source>
</evidence>
<dbReference type="EMBL" id="NNAY01001935">
    <property type="protein sequence ID" value="OXU22510.1"/>
    <property type="molecule type" value="Genomic_DNA"/>
</dbReference>
<dbReference type="AlphaFoldDB" id="A0A232EVY2"/>
<comment type="caution">
    <text evidence="1">The sequence shown here is derived from an EMBL/GenBank/DDBJ whole genome shotgun (WGS) entry which is preliminary data.</text>
</comment>